<keyword evidence="8" id="KW-0067">ATP-binding</keyword>
<dbReference type="CDD" id="cd00082">
    <property type="entry name" value="HisKA"/>
    <property type="match status" value="1"/>
</dbReference>
<dbReference type="OrthoDB" id="9813151at2"/>
<dbReference type="PRINTS" id="PR00344">
    <property type="entry name" value="BCTRLSENSOR"/>
</dbReference>
<dbReference type="SUPFAM" id="SSF55874">
    <property type="entry name" value="ATPase domain of HSP90 chaperone/DNA topoisomerase II/histidine kinase"/>
    <property type="match status" value="1"/>
</dbReference>
<accession>A0A124IVN7</accession>
<dbReference type="PROSITE" id="PS50109">
    <property type="entry name" value="HIS_KIN"/>
    <property type="match status" value="1"/>
</dbReference>
<dbReference type="InterPro" id="IPR003594">
    <property type="entry name" value="HATPase_dom"/>
</dbReference>
<evidence type="ECO:0000256" key="10">
    <source>
        <dbReference type="ARBA" id="ARBA00023136"/>
    </source>
</evidence>
<dbReference type="RefSeq" id="WP_067719466.1">
    <property type="nucleotide sequence ID" value="NZ_LPVJ01000070.1"/>
</dbReference>
<keyword evidence="5" id="KW-0808">Transferase</keyword>
<dbReference type="FunFam" id="1.10.287.130:FF:000001">
    <property type="entry name" value="Two-component sensor histidine kinase"/>
    <property type="match status" value="1"/>
</dbReference>
<evidence type="ECO:0000256" key="11">
    <source>
        <dbReference type="SAM" id="Phobius"/>
    </source>
</evidence>
<dbReference type="InterPro" id="IPR004358">
    <property type="entry name" value="Sig_transdc_His_kin-like_C"/>
</dbReference>
<dbReference type="EC" id="2.7.13.3" evidence="3"/>
<dbReference type="InterPro" id="IPR005467">
    <property type="entry name" value="His_kinase_dom"/>
</dbReference>
<feature type="transmembrane region" description="Helical" evidence="11">
    <location>
        <begin position="202"/>
        <end position="224"/>
    </location>
</feature>
<keyword evidence="4" id="KW-0597">Phosphoprotein</keyword>
<dbReference type="Pfam" id="PF02518">
    <property type="entry name" value="HATPase_c"/>
    <property type="match status" value="1"/>
</dbReference>
<keyword evidence="7" id="KW-0418">Kinase</keyword>
<evidence type="ECO:0000256" key="5">
    <source>
        <dbReference type="ARBA" id="ARBA00022679"/>
    </source>
</evidence>
<dbReference type="GO" id="GO:0005524">
    <property type="term" value="F:ATP binding"/>
    <property type="evidence" value="ECO:0007669"/>
    <property type="project" value="UniProtKB-KW"/>
</dbReference>
<keyword evidence="11" id="KW-1133">Transmembrane helix</keyword>
<feature type="domain" description="Histidine kinase" evidence="12">
    <location>
        <begin position="245"/>
        <end position="463"/>
    </location>
</feature>
<keyword evidence="10 11" id="KW-0472">Membrane</keyword>
<proteinExistence type="predicted"/>
<keyword evidence="14" id="KW-1185">Reference proteome</keyword>
<evidence type="ECO:0000256" key="4">
    <source>
        <dbReference type="ARBA" id="ARBA00022553"/>
    </source>
</evidence>
<dbReference type="EMBL" id="LPVJ01000070">
    <property type="protein sequence ID" value="KUO94806.1"/>
    <property type="molecule type" value="Genomic_DNA"/>
</dbReference>
<dbReference type="InterPro" id="IPR003661">
    <property type="entry name" value="HisK_dim/P_dom"/>
</dbReference>
<dbReference type="InterPro" id="IPR036097">
    <property type="entry name" value="HisK_dim/P_sf"/>
</dbReference>
<evidence type="ECO:0000313" key="13">
    <source>
        <dbReference type="EMBL" id="KUO94806.1"/>
    </source>
</evidence>
<dbReference type="AlphaFoldDB" id="A0A124IVN7"/>
<evidence type="ECO:0000256" key="3">
    <source>
        <dbReference type="ARBA" id="ARBA00012438"/>
    </source>
</evidence>
<dbReference type="SMART" id="SM00387">
    <property type="entry name" value="HATPase_c"/>
    <property type="match status" value="1"/>
</dbReference>
<dbReference type="InterPro" id="IPR050736">
    <property type="entry name" value="Sensor_HK_Regulatory"/>
</dbReference>
<dbReference type="InterPro" id="IPR036890">
    <property type="entry name" value="HATPase_C_sf"/>
</dbReference>
<dbReference type="GO" id="GO:0005886">
    <property type="term" value="C:plasma membrane"/>
    <property type="evidence" value="ECO:0007669"/>
    <property type="project" value="UniProtKB-SubCell"/>
</dbReference>
<evidence type="ECO:0000256" key="1">
    <source>
        <dbReference type="ARBA" id="ARBA00000085"/>
    </source>
</evidence>
<keyword evidence="6" id="KW-0547">Nucleotide-binding</keyword>
<dbReference type="Proteomes" id="UP000053557">
    <property type="component" value="Unassembled WGS sequence"/>
</dbReference>
<reference evidence="13 14" key="1">
    <citation type="submission" date="2015-12" db="EMBL/GenBank/DDBJ databases">
        <title>Draft genome sequence of Acidibacillus ferrooxidans ITV001, isolated from a chalcopyrite acid mine drainage site in Brazil.</title>
        <authorList>
            <person name="Dall'Agnol H."/>
            <person name="Nancucheo I."/>
            <person name="Johnson B."/>
            <person name="Oliveira R."/>
            <person name="Leite L."/>
            <person name="Pylro V."/>
            <person name="Nunes G.L."/>
            <person name="Tzotzos G."/>
            <person name="Fernandes G.R."/>
            <person name="Dutra J."/>
            <person name="Orellana S.C."/>
            <person name="Oliveira G."/>
        </authorList>
    </citation>
    <scope>NUCLEOTIDE SEQUENCE [LARGE SCALE GENOMIC DNA]</scope>
    <source>
        <strain evidence="14">ITV01</strain>
    </source>
</reference>
<evidence type="ECO:0000256" key="6">
    <source>
        <dbReference type="ARBA" id="ARBA00022741"/>
    </source>
</evidence>
<evidence type="ECO:0000259" key="12">
    <source>
        <dbReference type="PROSITE" id="PS50109"/>
    </source>
</evidence>
<dbReference type="SUPFAM" id="SSF47384">
    <property type="entry name" value="Homodimeric domain of signal transducing histidine kinase"/>
    <property type="match status" value="1"/>
</dbReference>
<dbReference type="FunFam" id="3.30.565.10:FF:000006">
    <property type="entry name" value="Sensor histidine kinase WalK"/>
    <property type="match status" value="1"/>
</dbReference>
<keyword evidence="11" id="KW-0812">Transmembrane</keyword>
<dbReference type="Gene3D" id="1.10.287.130">
    <property type="match status" value="1"/>
</dbReference>
<keyword evidence="9" id="KW-0902">Two-component regulatory system</keyword>
<dbReference type="Gene3D" id="3.30.565.10">
    <property type="entry name" value="Histidine kinase-like ATPase, C-terminal domain"/>
    <property type="match status" value="1"/>
</dbReference>
<evidence type="ECO:0000256" key="7">
    <source>
        <dbReference type="ARBA" id="ARBA00022777"/>
    </source>
</evidence>
<dbReference type="Pfam" id="PF00512">
    <property type="entry name" value="HisKA"/>
    <property type="match status" value="1"/>
</dbReference>
<name>A0A124IVN7_9BACL</name>
<gene>
    <name evidence="13" type="ORF">ATW55_10365</name>
</gene>
<dbReference type="GO" id="GO:0000155">
    <property type="term" value="F:phosphorelay sensor kinase activity"/>
    <property type="evidence" value="ECO:0007669"/>
    <property type="project" value="InterPro"/>
</dbReference>
<dbReference type="PANTHER" id="PTHR43711:SF1">
    <property type="entry name" value="HISTIDINE KINASE 1"/>
    <property type="match status" value="1"/>
</dbReference>
<organism evidence="13 14">
    <name type="scientific">Ferroacidibacillus organovorans</name>
    <dbReference type="NCBI Taxonomy" id="1765683"/>
    <lineage>
        <taxon>Bacteria</taxon>
        <taxon>Bacillati</taxon>
        <taxon>Bacillota</taxon>
        <taxon>Bacilli</taxon>
        <taxon>Bacillales</taxon>
        <taxon>Alicyclobacillaceae</taxon>
        <taxon>Ferroacidibacillus</taxon>
    </lineage>
</organism>
<comment type="caution">
    <text evidence="13">The sequence shown here is derived from an EMBL/GenBank/DDBJ whole genome shotgun (WGS) entry which is preliminary data.</text>
</comment>
<evidence type="ECO:0000256" key="8">
    <source>
        <dbReference type="ARBA" id="ARBA00022840"/>
    </source>
</evidence>
<evidence type="ECO:0000256" key="9">
    <source>
        <dbReference type="ARBA" id="ARBA00023012"/>
    </source>
</evidence>
<evidence type="ECO:0000256" key="2">
    <source>
        <dbReference type="ARBA" id="ARBA00004651"/>
    </source>
</evidence>
<dbReference type="SMART" id="SM00388">
    <property type="entry name" value="HisKA"/>
    <property type="match status" value="1"/>
</dbReference>
<dbReference type="PANTHER" id="PTHR43711">
    <property type="entry name" value="TWO-COMPONENT HISTIDINE KINASE"/>
    <property type="match status" value="1"/>
</dbReference>
<feature type="transmembrane region" description="Helical" evidence="11">
    <location>
        <begin position="21"/>
        <end position="42"/>
    </location>
</feature>
<protein>
    <recommendedName>
        <fullName evidence="3">histidine kinase</fullName>
        <ecNumber evidence="3">2.7.13.3</ecNumber>
    </recommendedName>
</protein>
<dbReference type="CDD" id="cd00075">
    <property type="entry name" value="HATPase"/>
    <property type="match status" value="1"/>
</dbReference>
<comment type="subcellular location">
    <subcellularLocation>
        <location evidence="2">Cell membrane</location>
        <topology evidence="2">Multi-pass membrane protein</topology>
    </subcellularLocation>
</comment>
<comment type="catalytic activity">
    <reaction evidence="1">
        <text>ATP + protein L-histidine = ADP + protein N-phospho-L-histidine.</text>
        <dbReference type="EC" id="2.7.13.3"/>
    </reaction>
</comment>
<evidence type="ECO:0000313" key="14">
    <source>
        <dbReference type="Proteomes" id="UP000053557"/>
    </source>
</evidence>
<sequence length="482" mass="52947">MATHYAGGNDLFRTARIKVTLLLVALLLGLYLIMAGGVYVWVRQSTLASLDHVVRFESFSLLSRGAFVRLLIANVPALQVPIDPILPPFFFGSGGTTQGGHGQMPFAHSLSTRLSDMLDPNFAIAVYSPSQKLLYSAGTSIGTPRLSFAASRGQSYFTTQWTDHGKILLRTMTVEIRRDGNLLGYLSIGYNATRELTVLSRLIHILLIVGMGGALLALLGSFYASGRALSPIKRSWERQRQFVGDASHELRTPLAVIQSNLDIVLTHAHEGVIDNLEWLNNAKAEARRLTRLTEDLLTLARADSTMTPLRSERVDLRAIAENVHDAYAIYAESKDIQFLLEPSPDDAVVTGDADRLHQLFVILLDNAIKYTQEGGRITLKVEVTKGTIVIIVEDTGIGIEKGEQSLVFERFFRSDVARERESGGLGLGLSIAKWIVEAHRGRISVDSELGVGTTFRVVLPRAAGAHQAQAVQQTDRSKVDYK</sequence>